<evidence type="ECO:0000313" key="6">
    <source>
        <dbReference type="EMBL" id="BAJ62742.1"/>
    </source>
</evidence>
<evidence type="ECO:0000256" key="1">
    <source>
        <dbReference type="ARBA" id="ARBA00009437"/>
    </source>
</evidence>
<dbReference type="AlphaFoldDB" id="E8N2D6"/>
<dbReference type="Pfam" id="PF00126">
    <property type="entry name" value="HTH_1"/>
    <property type="match status" value="1"/>
</dbReference>
<dbReference type="GO" id="GO:0003677">
    <property type="term" value="F:DNA binding"/>
    <property type="evidence" value="ECO:0007669"/>
    <property type="project" value="UniProtKB-KW"/>
</dbReference>
<proteinExistence type="inferred from homology"/>
<feature type="domain" description="HTH lysR-type" evidence="5">
    <location>
        <begin position="1"/>
        <end position="58"/>
    </location>
</feature>
<dbReference type="InterPro" id="IPR005119">
    <property type="entry name" value="LysR_subst-bd"/>
</dbReference>
<organism evidence="6 7">
    <name type="scientific">Anaerolinea thermophila (strain DSM 14523 / JCM 11388 / NBRC 100420 / UNI-1)</name>
    <dbReference type="NCBI Taxonomy" id="926569"/>
    <lineage>
        <taxon>Bacteria</taxon>
        <taxon>Bacillati</taxon>
        <taxon>Chloroflexota</taxon>
        <taxon>Anaerolineae</taxon>
        <taxon>Anaerolineales</taxon>
        <taxon>Anaerolineaceae</taxon>
        <taxon>Anaerolinea</taxon>
    </lineage>
</organism>
<dbReference type="PANTHER" id="PTHR30419:SF8">
    <property type="entry name" value="NITROGEN ASSIMILATION TRANSCRIPTIONAL ACTIVATOR-RELATED"/>
    <property type="match status" value="1"/>
</dbReference>
<gene>
    <name evidence="6" type="ordered locus">ANT_07080</name>
</gene>
<evidence type="ECO:0000313" key="7">
    <source>
        <dbReference type="Proteomes" id="UP000008922"/>
    </source>
</evidence>
<dbReference type="PROSITE" id="PS50931">
    <property type="entry name" value="HTH_LYSR"/>
    <property type="match status" value="1"/>
</dbReference>
<dbReference type="OrthoDB" id="9803735at2"/>
<dbReference type="eggNOG" id="COG0583">
    <property type="taxonomic scope" value="Bacteria"/>
</dbReference>
<dbReference type="SUPFAM" id="SSF46785">
    <property type="entry name" value="Winged helix' DNA-binding domain"/>
    <property type="match status" value="1"/>
</dbReference>
<dbReference type="FunFam" id="1.10.10.10:FF:000001">
    <property type="entry name" value="LysR family transcriptional regulator"/>
    <property type="match status" value="1"/>
</dbReference>
<dbReference type="KEGG" id="atm:ANT_07080"/>
<dbReference type="CDD" id="cd05466">
    <property type="entry name" value="PBP2_LTTR_substrate"/>
    <property type="match status" value="1"/>
</dbReference>
<dbReference type="RefSeq" id="WP_013559136.1">
    <property type="nucleotide sequence ID" value="NC_014960.1"/>
</dbReference>
<dbReference type="Gene3D" id="1.10.10.10">
    <property type="entry name" value="Winged helix-like DNA-binding domain superfamily/Winged helix DNA-binding domain"/>
    <property type="match status" value="1"/>
</dbReference>
<evidence type="ECO:0000259" key="5">
    <source>
        <dbReference type="PROSITE" id="PS50931"/>
    </source>
</evidence>
<keyword evidence="4" id="KW-0804">Transcription</keyword>
<evidence type="ECO:0000256" key="3">
    <source>
        <dbReference type="ARBA" id="ARBA00023125"/>
    </source>
</evidence>
<dbReference type="InterPro" id="IPR036390">
    <property type="entry name" value="WH_DNA-bd_sf"/>
</dbReference>
<dbReference type="Proteomes" id="UP000008922">
    <property type="component" value="Chromosome"/>
</dbReference>
<dbReference type="InParanoid" id="E8N2D6"/>
<evidence type="ECO:0000256" key="4">
    <source>
        <dbReference type="ARBA" id="ARBA00023163"/>
    </source>
</evidence>
<dbReference type="PANTHER" id="PTHR30419">
    <property type="entry name" value="HTH-TYPE TRANSCRIPTIONAL REGULATOR YBHD"/>
    <property type="match status" value="1"/>
</dbReference>
<dbReference type="STRING" id="926569.ANT_07080"/>
<sequence>MDIKQIVYFLAVVDTGSFSAAAEELYISQSSLSKQIIALEKELGFLLFDRSKRKISLTSAAKVFLPHARRIKDEYYSMLANVAPFKASPSLSIIAIPVIAQYGIPSYIAQFKQAYPTVQLIVEEREASVILPALSSHQFDLAFVRDNYLDRSQFDYIIVARDKLKAILPRHHRLAERKQISLNELSNENFIMFDKGTVVHELIMDACRSAGFEPRIFYASLRVESILGLVASNSGVALMMEKVVEYHRHPNVVDVPLAETISSNLVLAWSKHHQLSEEAKSFITIIQKDSNRIN</sequence>
<dbReference type="FunCoup" id="E8N2D6">
    <property type="interactions" value="143"/>
</dbReference>
<dbReference type="EMBL" id="AP012029">
    <property type="protein sequence ID" value="BAJ62742.1"/>
    <property type="molecule type" value="Genomic_DNA"/>
</dbReference>
<dbReference type="HOGENOM" id="CLU_039613_6_2_0"/>
<evidence type="ECO:0000256" key="2">
    <source>
        <dbReference type="ARBA" id="ARBA00023015"/>
    </source>
</evidence>
<dbReference type="GO" id="GO:0003700">
    <property type="term" value="F:DNA-binding transcription factor activity"/>
    <property type="evidence" value="ECO:0007669"/>
    <property type="project" value="InterPro"/>
</dbReference>
<dbReference type="InterPro" id="IPR036388">
    <property type="entry name" value="WH-like_DNA-bd_sf"/>
</dbReference>
<dbReference type="InterPro" id="IPR000847">
    <property type="entry name" value="LysR_HTH_N"/>
</dbReference>
<keyword evidence="7" id="KW-1185">Reference proteome</keyword>
<dbReference type="InterPro" id="IPR050950">
    <property type="entry name" value="HTH-type_LysR_regulators"/>
</dbReference>
<reference evidence="6 7" key="1">
    <citation type="submission" date="2010-12" db="EMBL/GenBank/DDBJ databases">
        <title>Whole genome sequence of Anaerolinea thermophila UNI-1.</title>
        <authorList>
            <person name="Narita-Yamada S."/>
            <person name="Kishi E."/>
            <person name="Watanabe Y."/>
            <person name="Takasaki K."/>
            <person name="Ankai A."/>
            <person name="Oguchi A."/>
            <person name="Fukui S."/>
            <person name="Takahashi M."/>
            <person name="Yashiro I."/>
            <person name="Hosoyama A."/>
            <person name="Sekiguchi Y."/>
            <person name="Hanada S."/>
            <person name="Fujita N."/>
        </authorList>
    </citation>
    <scope>NUCLEOTIDE SEQUENCE [LARGE SCALE GENOMIC DNA]</scope>
    <source>
        <strain evidence="7">DSM 14523 / JCM 11388 / NBRC 100420 / UNI-1</strain>
    </source>
</reference>
<protein>
    <submittedName>
        <fullName evidence="6">LysR family transcriptional regulator</fullName>
    </submittedName>
</protein>
<accession>E8N2D6</accession>
<keyword evidence="2" id="KW-0805">Transcription regulation</keyword>
<dbReference type="Pfam" id="PF03466">
    <property type="entry name" value="LysR_substrate"/>
    <property type="match status" value="1"/>
</dbReference>
<name>E8N2D6_ANATU</name>
<comment type="similarity">
    <text evidence="1">Belongs to the LysR transcriptional regulatory family.</text>
</comment>
<dbReference type="GO" id="GO:0005829">
    <property type="term" value="C:cytosol"/>
    <property type="evidence" value="ECO:0007669"/>
    <property type="project" value="TreeGrafter"/>
</dbReference>
<dbReference type="Gene3D" id="3.40.190.290">
    <property type="match status" value="1"/>
</dbReference>
<keyword evidence="3" id="KW-0238">DNA-binding</keyword>
<dbReference type="SUPFAM" id="SSF53850">
    <property type="entry name" value="Periplasmic binding protein-like II"/>
    <property type="match status" value="1"/>
</dbReference>
<dbReference type="PRINTS" id="PR00039">
    <property type="entry name" value="HTHLYSR"/>
</dbReference>